<dbReference type="InterPro" id="IPR021280">
    <property type="entry name" value="TMEM260-like"/>
</dbReference>
<evidence type="ECO:0008006" key="4">
    <source>
        <dbReference type="Google" id="ProtNLM"/>
    </source>
</evidence>
<evidence type="ECO:0000313" key="2">
    <source>
        <dbReference type="EMBL" id="PKK90821.1"/>
    </source>
</evidence>
<organism evidence="2 3">
    <name type="scientific">Candidatus Wallbacteria bacterium HGW-Wallbacteria-1</name>
    <dbReference type="NCBI Taxonomy" id="2013854"/>
    <lineage>
        <taxon>Bacteria</taxon>
        <taxon>Candidatus Walliibacteriota</taxon>
    </lineage>
</organism>
<comment type="caution">
    <text evidence="2">The sequence shown here is derived from an EMBL/GenBank/DDBJ whole genome shotgun (WGS) entry which is preliminary data.</text>
</comment>
<evidence type="ECO:0000256" key="1">
    <source>
        <dbReference type="SAM" id="Phobius"/>
    </source>
</evidence>
<feature type="transmembrane region" description="Helical" evidence="1">
    <location>
        <begin position="48"/>
        <end position="66"/>
    </location>
</feature>
<dbReference type="InterPro" id="IPR052724">
    <property type="entry name" value="GT117_domain-containing"/>
</dbReference>
<feature type="transmembrane region" description="Helical" evidence="1">
    <location>
        <begin position="73"/>
        <end position="91"/>
    </location>
</feature>
<protein>
    <recommendedName>
        <fullName evidence="4">DUF2723 domain-containing protein</fullName>
    </recommendedName>
</protein>
<feature type="transmembrane region" description="Helical" evidence="1">
    <location>
        <begin position="347"/>
        <end position="365"/>
    </location>
</feature>
<reference evidence="2 3" key="1">
    <citation type="journal article" date="2017" name="ISME J.">
        <title>Potential for microbial H2 and metal transformations associated with novel bacteria and archaea in deep terrestrial subsurface sediments.</title>
        <authorList>
            <person name="Hernsdorf A.W."/>
            <person name="Amano Y."/>
            <person name="Miyakawa K."/>
            <person name="Ise K."/>
            <person name="Suzuki Y."/>
            <person name="Anantharaman K."/>
            <person name="Probst A."/>
            <person name="Burstein D."/>
            <person name="Thomas B.C."/>
            <person name="Banfield J.F."/>
        </authorList>
    </citation>
    <scope>NUCLEOTIDE SEQUENCE [LARGE SCALE GENOMIC DNA]</scope>
    <source>
        <strain evidence="2">HGW-Wallbacteria-1</strain>
    </source>
</reference>
<feature type="transmembrane region" description="Helical" evidence="1">
    <location>
        <begin position="314"/>
        <end position="335"/>
    </location>
</feature>
<feature type="transmembrane region" description="Helical" evidence="1">
    <location>
        <begin position="198"/>
        <end position="218"/>
    </location>
</feature>
<keyword evidence="1" id="KW-0472">Membrane</keyword>
<dbReference type="EMBL" id="PGXC01000004">
    <property type="protein sequence ID" value="PKK90821.1"/>
    <property type="molecule type" value="Genomic_DNA"/>
</dbReference>
<dbReference type="PANTHER" id="PTHR16214:SF3">
    <property type="entry name" value="TRANSMEMBRANE PROTEIN 260"/>
    <property type="match status" value="1"/>
</dbReference>
<keyword evidence="1" id="KW-1133">Transmembrane helix</keyword>
<feature type="transmembrane region" description="Helical" evidence="1">
    <location>
        <begin position="7"/>
        <end position="28"/>
    </location>
</feature>
<proteinExistence type="predicted"/>
<gene>
    <name evidence="2" type="ORF">CVV64_08045</name>
</gene>
<dbReference type="AlphaFoldDB" id="A0A2N1PR49"/>
<dbReference type="SUPFAM" id="SSF48452">
    <property type="entry name" value="TPR-like"/>
    <property type="match status" value="1"/>
</dbReference>
<feature type="transmembrane region" description="Helical" evidence="1">
    <location>
        <begin position="163"/>
        <end position="186"/>
    </location>
</feature>
<feature type="transmembrane region" description="Helical" evidence="1">
    <location>
        <begin position="275"/>
        <end position="294"/>
    </location>
</feature>
<feature type="transmembrane region" description="Helical" evidence="1">
    <location>
        <begin position="126"/>
        <end position="143"/>
    </location>
</feature>
<dbReference type="InterPro" id="IPR011990">
    <property type="entry name" value="TPR-like_helical_dom_sf"/>
</dbReference>
<keyword evidence="1" id="KW-0812">Transmembrane</keyword>
<dbReference type="PANTHER" id="PTHR16214">
    <property type="entry name" value="TRANSMEMBRANE PROTEIN 260"/>
    <property type="match status" value="1"/>
</dbReference>
<dbReference type="Pfam" id="PF11028">
    <property type="entry name" value="TMEM260-like"/>
    <property type="match status" value="1"/>
</dbReference>
<name>A0A2N1PR49_9BACT</name>
<dbReference type="Gene3D" id="1.25.40.10">
    <property type="entry name" value="Tetratricopeptide repeat domain"/>
    <property type="match status" value="1"/>
</dbReference>
<accession>A0A2N1PR49</accession>
<dbReference type="Proteomes" id="UP000233256">
    <property type="component" value="Unassembled WGS sequence"/>
</dbReference>
<evidence type="ECO:0000313" key="3">
    <source>
        <dbReference type="Proteomes" id="UP000233256"/>
    </source>
</evidence>
<sequence length="711" mass="80346">MNTIDRFIILVLTIFTILLWCLGPTFTYDDSGEYSVSSMNYGIAHPPGYPVYITLGRLFTLIPFGGIGWRMNFMSLFFLCMATAVAGEIIWRHSGSRLLWISTGLLIAGMNRLVSQALIAEVHTLNLFLMLITAFFVLESISANTSDKCISRKSLGNLCAAGITAGISIGCHHIAMLGIPAMLAMVIYAFRKIPVRKWLLPLIASFLAGALVLAIPPLRSMHDPVMDWGNAENLTSYWQSLTRYQYIESEKNPFEPLESLKLLLYWPKVFIRENGAVTLSIILAMSVFIAVCAFKSKAVGKTGNLSLTGNNWFLPVLSAFMALLTGPFFILLLNFRETPKLDYYNSIFLIPSMTFAIIMIMSLIGTAIKKFSAQLIRDNWSETSLLRTRILCAVILLTLFGRFTKTAVREDLSEYYLYYDYLMSAMEKIPRNSVLIVEGDPYTFGLWYIQEAMNRRRDIIVLNTQMLALPWYSASFMDSRIALPSMGISGMFKAKEISRLRLNHLAQNLAGSGRLISLFHVEALMNSGYEFIPQGFFYTIQPPNSKIMIKSNCSDRTSAECIASLDKNFRLRGVDKFWNFDFGSEDCIRNCHITLFNNGVFWQNREDPDFIDWFKAAARIYPGGIESREVLGNYAYSRGFYDEAAKFYGEAFNLGSANSIMKCRLARVLHLKGKVAKARKLIANIKLESLSPEYKAEVRSVLQMINLENSF</sequence>